<dbReference type="Pfam" id="PF09806">
    <property type="entry name" value="CDK2AP"/>
    <property type="match status" value="1"/>
</dbReference>
<organism evidence="6 7">
    <name type="scientific">Clytia hemisphaerica</name>
    <dbReference type="NCBI Taxonomy" id="252671"/>
    <lineage>
        <taxon>Eukaryota</taxon>
        <taxon>Metazoa</taxon>
        <taxon>Cnidaria</taxon>
        <taxon>Hydrozoa</taxon>
        <taxon>Hydroidolina</taxon>
        <taxon>Leptothecata</taxon>
        <taxon>Obeliida</taxon>
        <taxon>Clytiidae</taxon>
        <taxon>Clytia</taxon>
    </lineage>
</organism>
<feature type="region of interest" description="Disordered" evidence="5">
    <location>
        <begin position="1"/>
        <end position="70"/>
    </location>
</feature>
<evidence type="ECO:0000256" key="4">
    <source>
        <dbReference type="ARBA" id="ARBA00023242"/>
    </source>
</evidence>
<feature type="compositionally biased region" description="Polar residues" evidence="5">
    <location>
        <begin position="21"/>
        <end position="35"/>
    </location>
</feature>
<comment type="similarity">
    <text evidence="2">Belongs to the CDK2AP family.</text>
</comment>
<dbReference type="PANTHER" id="PTHR22607:SF3">
    <property type="entry name" value="CDK2-ASSOCIATED PROTEIN 1, ISOFORM B"/>
    <property type="match status" value="1"/>
</dbReference>
<evidence type="ECO:0000313" key="7">
    <source>
        <dbReference type="Proteomes" id="UP000594262"/>
    </source>
</evidence>
<name>A0A7M5WY11_9CNID</name>
<evidence type="ECO:0000256" key="3">
    <source>
        <dbReference type="ARBA" id="ARBA00022553"/>
    </source>
</evidence>
<proteinExistence type="inferred from homology"/>
<dbReference type="AlphaFoldDB" id="A0A7M5WY11"/>
<accession>A0A7M5WY11</accession>
<dbReference type="PANTHER" id="PTHR22607">
    <property type="entry name" value="DELETED IN ORAL CANCER 1/CDK2-ASSOCIATED PROTEIN 1"/>
    <property type="match status" value="1"/>
</dbReference>
<dbReference type="EnsemblMetazoa" id="CLYHEMT014743.1">
    <property type="protein sequence ID" value="CLYHEMP014743.1"/>
    <property type="gene ID" value="CLYHEMG014743"/>
</dbReference>
<dbReference type="GeneID" id="136798089"/>
<protein>
    <submittedName>
        <fullName evidence="6">Uncharacterized protein</fullName>
    </submittedName>
</protein>
<dbReference type="GO" id="GO:0005634">
    <property type="term" value="C:nucleus"/>
    <property type="evidence" value="ECO:0007669"/>
    <property type="project" value="UniProtKB-SubCell"/>
</dbReference>
<sequence length="123" mass="13672">MANNYSGKQPHGNVQLAYNPGQAQHYAQPSSSSGRPQVESKPRQAVAAPQPPPQQTHQHQHGGHASYQSKYGEMLNFIEEIGKEVRPTYAGSKMAQERLKKNIMHARALVRECLAEVEKSARQ</sequence>
<dbReference type="InterPro" id="IPR017266">
    <property type="entry name" value="DOC_1/2"/>
</dbReference>
<evidence type="ECO:0000256" key="2">
    <source>
        <dbReference type="ARBA" id="ARBA00008485"/>
    </source>
</evidence>
<evidence type="ECO:0000256" key="1">
    <source>
        <dbReference type="ARBA" id="ARBA00004123"/>
    </source>
</evidence>
<dbReference type="RefSeq" id="XP_066910777.1">
    <property type="nucleotide sequence ID" value="XM_067054676.1"/>
</dbReference>
<evidence type="ECO:0000313" key="6">
    <source>
        <dbReference type="EnsemblMetazoa" id="CLYHEMP014743.1"/>
    </source>
</evidence>
<reference evidence="6" key="1">
    <citation type="submission" date="2021-01" db="UniProtKB">
        <authorList>
            <consortium name="EnsemblMetazoa"/>
        </authorList>
    </citation>
    <scope>IDENTIFICATION</scope>
</reference>
<keyword evidence="3" id="KW-0597">Phosphoprotein</keyword>
<dbReference type="GO" id="GO:0005737">
    <property type="term" value="C:cytoplasm"/>
    <property type="evidence" value="ECO:0007669"/>
    <property type="project" value="TreeGrafter"/>
</dbReference>
<dbReference type="Proteomes" id="UP000594262">
    <property type="component" value="Unplaced"/>
</dbReference>
<evidence type="ECO:0000256" key="5">
    <source>
        <dbReference type="SAM" id="MobiDB-lite"/>
    </source>
</evidence>
<keyword evidence="7" id="KW-1185">Reference proteome</keyword>
<comment type="subcellular location">
    <subcellularLocation>
        <location evidence="1">Nucleus</location>
    </subcellularLocation>
</comment>
<dbReference type="OrthoDB" id="9628807at2759"/>
<dbReference type="Gene3D" id="6.10.140.1300">
    <property type="match status" value="1"/>
</dbReference>
<keyword evidence="4" id="KW-0539">Nucleus</keyword>